<feature type="compositionally biased region" description="Polar residues" evidence="1">
    <location>
        <begin position="579"/>
        <end position="591"/>
    </location>
</feature>
<name>A0A9K3CWA8_9EUKA</name>
<dbReference type="OrthoDB" id="9989223at2759"/>
<keyword evidence="3" id="KW-1185">Reference proteome</keyword>
<dbReference type="AlphaFoldDB" id="A0A9K3CWA8"/>
<reference evidence="2 3" key="1">
    <citation type="journal article" date="2018" name="PLoS ONE">
        <title>The draft genome of Kipferlia bialata reveals reductive genome evolution in fornicate parasites.</title>
        <authorList>
            <person name="Tanifuji G."/>
            <person name="Takabayashi S."/>
            <person name="Kume K."/>
            <person name="Takagi M."/>
            <person name="Nakayama T."/>
            <person name="Kamikawa R."/>
            <person name="Inagaki Y."/>
            <person name="Hashimoto T."/>
        </authorList>
    </citation>
    <scope>NUCLEOTIDE SEQUENCE [LARGE SCALE GENOMIC DNA]</scope>
    <source>
        <strain evidence="2">NY0173</strain>
    </source>
</reference>
<dbReference type="PANTHER" id="PTHR14136:SF17">
    <property type="entry name" value="BTB_POZ DOMAIN-CONTAINING PROTEIN KCTD9"/>
    <property type="match status" value="1"/>
</dbReference>
<comment type="caution">
    <text evidence="2">The sequence shown here is derived from an EMBL/GenBank/DDBJ whole genome shotgun (WGS) entry which is preliminary data.</text>
</comment>
<feature type="region of interest" description="Disordered" evidence="1">
    <location>
        <begin position="579"/>
        <end position="600"/>
    </location>
</feature>
<evidence type="ECO:0000313" key="2">
    <source>
        <dbReference type="EMBL" id="GIQ82789.1"/>
    </source>
</evidence>
<dbReference type="EMBL" id="BDIP01000814">
    <property type="protein sequence ID" value="GIQ82789.1"/>
    <property type="molecule type" value="Genomic_DNA"/>
</dbReference>
<evidence type="ECO:0008006" key="4">
    <source>
        <dbReference type="Google" id="ProtNLM"/>
    </source>
</evidence>
<sequence>IERVKSFLAQTISLDTHLERVGSYLPVAEGITSSTSALQECLGEHPVEKLVHCDCSAVLGCLAPLMDRFHRQFEAMRNLEFEPAESLQYMQDAAQVLLRVSTADFIPLPFGTTALSLSEKWNFRQAMVANSLFCELLDMTGPIIERQTEILGYSKRLTALGTGSSALSGESKGHSTDLDRWGVLDTVGQARVTLLSHLSVAQGRAEVLLTKLGGLGDEVATEDIEEAEIERDILTVKLRSRRLSELQRQAFMEQIADIEATVIIMQARVLTRTEVSAELRPYLLFPKVATALSCPRRERVLDTSRDQHPCDWGEGCIVTESGLVEGQQDLVNPYAIVDKTNLDLVSDDFKGQNVTLWDMTGCKVTGCDLTGVEGLTLDHLGSLSSITQCNLSGMSLKSVNLSGVDATGCDFSDADMGACSVSRATLSDCDFSRARLDNVKGLTVEQLVSVRSLHGAVISGVDMRGWTLEEVDLSGADLRGCAMGGARVYEESVVGAMLPQIPDSPTVTPRIPPVFEVAQGVTETVVTPKDVQQGSNHNFNPVILIVPAYTKSWTLRAMGYTHIWGGQRSQRLLYEQSGTVQGTRSGTSITMTGPRGTYTHPCTPGRDSRVRLDVLGHEGESDITLYP</sequence>
<dbReference type="Proteomes" id="UP000265618">
    <property type="component" value="Unassembled WGS sequence"/>
</dbReference>
<dbReference type="Pfam" id="PF00805">
    <property type="entry name" value="Pentapeptide"/>
    <property type="match status" value="2"/>
</dbReference>
<proteinExistence type="predicted"/>
<gene>
    <name evidence="2" type="ORF">KIPB_003989</name>
</gene>
<feature type="non-terminal residue" evidence="2">
    <location>
        <position position="627"/>
    </location>
</feature>
<protein>
    <recommendedName>
        <fullName evidence="4">Pentapeptide repeat-containing protein</fullName>
    </recommendedName>
</protein>
<dbReference type="InterPro" id="IPR001646">
    <property type="entry name" value="5peptide_repeat"/>
</dbReference>
<dbReference type="PANTHER" id="PTHR14136">
    <property type="entry name" value="BTB_POZ DOMAIN-CONTAINING PROTEIN KCTD9"/>
    <property type="match status" value="1"/>
</dbReference>
<accession>A0A9K3CWA8</accession>
<organism evidence="2 3">
    <name type="scientific">Kipferlia bialata</name>
    <dbReference type="NCBI Taxonomy" id="797122"/>
    <lineage>
        <taxon>Eukaryota</taxon>
        <taxon>Metamonada</taxon>
        <taxon>Carpediemonas-like organisms</taxon>
        <taxon>Kipferlia</taxon>
    </lineage>
</organism>
<dbReference type="InterPro" id="IPR051082">
    <property type="entry name" value="Pentapeptide-BTB/POZ_domain"/>
</dbReference>
<evidence type="ECO:0000313" key="3">
    <source>
        <dbReference type="Proteomes" id="UP000265618"/>
    </source>
</evidence>
<dbReference type="Gene3D" id="2.160.20.80">
    <property type="entry name" value="E3 ubiquitin-protein ligase SopA"/>
    <property type="match status" value="1"/>
</dbReference>
<dbReference type="SUPFAM" id="SSF141571">
    <property type="entry name" value="Pentapeptide repeat-like"/>
    <property type="match status" value="1"/>
</dbReference>
<evidence type="ECO:0000256" key="1">
    <source>
        <dbReference type="SAM" id="MobiDB-lite"/>
    </source>
</evidence>